<evidence type="ECO:0000259" key="1">
    <source>
        <dbReference type="Pfam" id="PF00117"/>
    </source>
</evidence>
<accession>A0A6A6Q822</accession>
<dbReference type="CDD" id="cd01741">
    <property type="entry name" value="GATase1_1"/>
    <property type="match status" value="1"/>
</dbReference>
<feature type="domain" description="Glutamine amidotransferase" evidence="1">
    <location>
        <begin position="67"/>
        <end position="209"/>
    </location>
</feature>
<name>A0A6A6Q822_9PEZI</name>
<dbReference type="InterPro" id="IPR044992">
    <property type="entry name" value="ChyE-like"/>
</dbReference>
<dbReference type="Gene3D" id="3.40.50.880">
    <property type="match status" value="1"/>
</dbReference>
<evidence type="ECO:0000313" key="2">
    <source>
        <dbReference type="EMBL" id="KAF2488144.1"/>
    </source>
</evidence>
<dbReference type="AlphaFoldDB" id="A0A6A6Q822"/>
<sequence length="256" mass="28406">MGSLPPPHAPLRIAVLECGQPPDPLKEKYGGFGRMFEALLQRGAQRVADNAHEPPVEIDVSVYEVVDAEHYPALDDVDGVLLTGSKYNAFDNDPWILKLVEFTKEVLAQRRVRLIGVCFGHQIIGRAMGMEVGRNDAGWEIAVVPHTLTEKGKELFGVEELSLHQMHRDIVFQHPPGVEPLARTSACAVQGMYVPQRLIAVQGHPEFNGEITAMISEMRYAQGIFAQADYEDAMRRVHGKHDGDVVAGAFVRFMLE</sequence>
<protein>
    <submittedName>
        <fullName evidence="2">Class I glutamine amidotransferase-like protein</fullName>
    </submittedName>
</protein>
<organism evidence="2 3">
    <name type="scientific">Neohortaea acidophila</name>
    <dbReference type="NCBI Taxonomy" id="245834"/>
    <lineage>
        <taxon>Eukaryota</taxon>
        <taxon>Fungi</taxon>
        <taxon>Dikarya</taxon>
        <taxon>Ascomycota</taxon>
        <taxon>Pezizomycotina</taxon>
        <taxon>Dothideomycetes</taxon>
        <taxon>Dothideomycetidae</taxon>
        <taxon>Mycosphaerellales</taxon>
        <taxon>Teratosphaeriaceae</taxon>
        <taxon>Neohortaea</taxon>
    </lineage>
</organism>
<dbReference type="Pfam" id="PF00117">
    <property type="entry name" value="GATase"/>
    <property type="match status" value="1"/>
</dbReference>
<dbReference type="OrthoDB" id="92161at2759"/>
<keyword evidence="2" id="KW-0315">Glutamine amidotransferase</keyword>
<dbReference type="InterPro" id="IPR029062">
    <property type="entry name" value="Class_I_gatase-like"/>
</dbReference>
<keyword evidence="2" id="KW-0808">Transferase</keyword>
<dbReference type="GO" id="GO:0005634">
    <property type="term" value="C:nucleus"/>
    <property type="evidence" value="ECO:0007669"/>
    <property type="project" value="TreeGrafter"/>
</dbReference>
<dbReference type="GeneID" id="54473490"/>
<proteinExistence type="predicted"/>
<keyword evidence="3" id="KW-1185">Reference proteome</keyword>
<dbReference type="SUPFAM" id="SSF52317">
    <property type="entry name" value="Class I glutamine amidotransferase-like"/>
    <property type="match status" value="1"/>
</dbReference>
<dbReference type="RefSeq" id="XP_033594713.1">
    <property type="nucleotide sequence ID" value="XM_033732488.1"/>
</dbReference>
<dbReference type="GO" id="GO:0005829">
    <property type="term" value="C:cytosol"/>
    <property type="evidence" value="ECO:0007669"/>
    <property type="project" value="TreeGrafter"/>
</dbReference>
<dbReference type="GO" id="GO:0016740">
    <property type="term" value="F:transferase activity"/>
    <property type="evidence" value="ECO:0007669"/>
    <property type="project" value="UniProtKB-KW"/>
</dbReference>
<dbReference type="InterPro" id="IPR017926">
    <property type="entry name" value="GATASE"/>
</dbReference>
<evidence type="ECO:0000313" key="3">
    <source>
        <dbReference type="Proteomes" id="UP000799767"/>
    </source>
</evidence>
<dbReference type="PANTHER" id="PTHR42695:SF5">
    <property type="entry name" value="GLUTAMINE AMIDOTRANSFERASE YLR126C-RELATED"/>
    <property type="match status" value="1"/>
</dbReference>
<dbReference type="PROSITE" id="PS51273">
    <property type="entry name" value="GATASE_TYPE_1"/>
    <property type="match status" value="1"/>
</dbReference>
<dbReference type="PANTHER" id="PTHR42695">
    <property type="entry name" value="GLUTAMINE AMIDOTRANSFERASE YLR126C-RELATED"/>
    <property type="match status" value="1"/>
</dbReference>
<dbReference type="Proteomes" id="UP000799767">
    <property type="component" value="Unassembled WGS sequence"/>
</dbReference>
<dbReference type="EMBL" id="MU001631">
    <property type="protein sequence ID" value="KAF2488144.1"/>
    <property type="molecule type" value="Genomic_DNA"/>
</dbReference>
<reference evidence="2" key="1">
    <citation type="journal article" date="2020" name="Stud. Mycol.">
        <title>101 Dothideomycetes genomes: a test case for predicting lifestyles and emergence of pathogens.</title>
        <authorList>
            <person name="Haridas S."/>
            <person name="Albert R."/>
            <person name="Binder M."/>
            <person name="Bloem J."/>
            <person name="Labutti K."/>
            <person name="Salamov A."/>
            <person name="Andreopoulos B."/>
            <person name="Baker S."/>
            <person name="Barry K."/>
            <person name="Bills G."/>
            <person name="Bluhm B."/>
            <person name="Cannon C."/>
            <person name="Castanera R."/>
            <person name="Culley D."/>
            <person name="Daum C."/>
            <person name="Ezra D."/>
            <person name="Gonzalez J."/>
            <person name="Henrissat B."/>
            <person name="Kuo A."/>
            <person name="Liang C."/>
            <person name="Lipzen A."/>
            <person name="Lutzoni F."/>
            <person name="Magnuson J."/>
            <person name="Mondo S."/>
            <person name="Nolan M."/>
            <person name="Ohm R."/>
            <person name="Pangilinan J."/>
            <person name="Park H.-J."/>
            <person name="Ramirez L."/>
            <person name="Alfaro M."/>
            <person name="Sun H."/>
            <person name="Tritt A."/>
            <person name="Yoshinaga Y."/>
            <person name="Zwiers L.-H."/>
            <person name="Turgeon B."/>
            <person name="Goodwin S."/>
            <person name="Spatafora J."/>
            <person name="Crous P."/>
            <person name="Grigoriev I."/>
        </authorList>
    </citation>
    <scope>NUCLEOTIDE SEQUENCE</scope>
    <source>
        <strain evidence="2">CBS 113389</strain>
    </source>
</reference>
<gene>
    <name evidence="2" type="ORF">BDY17DRAFT_290306</name>
</gene>